<evidence type="ECO:0000256" key="5">
    <source>
        <dbReference type="ARBA" id="ARBA00022989"/>
    </source>
</evidence>
<keyword evidence="6 7" id="KW-0472">Membrane</keyword>
<feature type="transmembrane region" description="Helical" evidence="7">
    <location>
        <begin position="167"/>
        <end position="186"/>
    </location>
</feature>
<dbReference type="AlphaFoldDB" id="A0A5Q2MEE1"/>
<keyword evidence="10" id="KW-1185">Reference proteome</keyword>
<evidence type="ECO:0000256" key="3">
    <source>
        <dbReference type="ARBA" id="ARBA00022475"/>
    </source>
</evidence>
<keyword evidence="9" id="KW-0808">Transferase</keyword>
<dbReference type="Proteomes" id="UP000392064">
    <property type="component" value="Chromosome"/>
</dbReference>
<organism evidence="9 10">
    <name type="scientific">Aeromicrobium yanjiei</name>
    <dbReference type="NCBI Taxonomy" id="2662028"/>
    <lineage>
        <taxon>Bacteria</taxon>
        <taxon>Bacillati</taxon>
        <taxon>Actinomycetota</taxon>
        <taxon>Actinomycetes</taxon>
        <taxon>Propionibacteriales</taxon>
        <taxon>Nocardioidaceae</taxon>
        <taxon>Aeromicrobium</taxon>
    </lineage>
</organism>
<name>A0A5Q2MEE1_9ACTN</name>
<reference evidence="9 10" key="1">
    <citation type="submission" date="2019-11" db="EMBL/GenBank/DDBJ databases">
        <authorList>
            <person name="Li J."/>
        </authorList>
    </citation>
    <scope>NUCLEOTIDE SEQUENCE [LARGE SCALE GENOMIC DNA]</scope>
    <source>
        <strain evidence="9 10">MF47</strain>
    </source>
</reference>
<comment type="similarity">
    <text evidence="2">Belongs to the acyltransferase 3 family.</text>
</comment>
<keyword evidence="9" id="KW-0012">Acyltransferase</keyword>
<feature type="transmembrane region" description="Helical" evidence="7">
    <location>
        <begin position="81"/>
        <end position="98"/>
    </location>
</feature>
<sequence>MPQTRDSWVDVTKGVAIVGVVLFHAVSLATAAGPDRLWTAAGYGLFAFIMPVFFMMSGLFAGRHLDLPWPEYLRARVWPIAYLWVAWGLLYAGLHAVTDGRLGGTLWDTISLQTTLWYLAALAMYLVIARAGRDVPAWLQIAGATVVAAPFAIWFPFDAWGLGHTPHFYVAFAVATLFPARLLAWARSVTWRMVPGLLMASAVLGAAVLAAPQTRSVVYALSPLLVVPIVFALCRLLTATGRTAEAFAALGVQSLAIYLIHPIVLETFGAIVGDSDSALSVTFPIGATLASVALGYLIGRTLGRAPWIFAPPPRRAERLSAP</sequence>
<keyword evidence="3" id="KW-1003">Cell membrane</keyword>
<feature type="transmembrane region" description="Helical" evidence="7">
    <location>
        <begin position="246"/>
        <end position="265"/>
    </location>
</feature>
<dbReference type="RefSeq" id="WP_153651294.1">
    <property type="nucleotide sequence ID" value="NZ_CP045737.1"/>
</dbReference>
<dbReference type="GO" id="GO:0005886">
    <property type="term" value="C:plasma membrane"/>
    <property type="evidence" value="ECO:0007669"/>
    <property type="project" value="UniProtKB-SubCell"/>
</dbReference>
<keyword evidence="5 7" id="KW-1133">Transmembrane helix</keyword>
<dbReference type="GO" id="GO:0016413">
    <property type="term" value="F:O-acetyltransferase activity"/>
    <property type="evidence" value="ECO:0007669"/>
    <property type="project" value="TreeGrafter"/>
</dbReference>
<dbReference type="GO" id="GO:0009246">
    <property type="term" value="P:enterobacterial common antigen biosynthetic process"/>
    <property type="evidence" value="ECO:0007669"/>
    <property type="project" value="TreeGrafter"/>
</dbReference>
<keyword evidence="4 7" id="KW-0812">Transmembrane</keyword>
<gene>
    <name evidence="9" type="ORF">GEV26_00735</name>
</gene>
<feature type="transmembrane region" description="Helical" evidence="7">
    <location>
        <begin position="217"/>
        <end position="234"/>
    </location>
</feature>
<feature type="transmembrane region" description="Helical" evidence="7">
    <location>
        <begin position="193"/>
        <end position="211"/>
    </location>
</feature>
<evidence type="ECO:0000256" key="1">
    <source>
        <dbReference type="ARBA" id="ARBA00004651"/>
    </source>
</evidence>
<feature type="transmembrane region" description="Helical" evidence="7">
    <location>
        <begin position="41"/>
        <end position="61"/>
    </location>
</feature>
<evidence type="ECO:0000256" key="2">
    <source>
        <dbReference type="ARBA" id="ARBA00007400"/>
    </source>
</evidence>
<proteinExistence type="inferred from homology"/>
<evidence type="ECO:0000313" key="9">
    <source>
        <dbReference type="EMBL" id="QGG40021.1"/>
    </source>
</evidence>
<feature type="transmembrane region" description="Helical" evidence="7">
    <location>
        <begin position="277"/>
        <end position="298"/>
    </location>
</feature>
<dbReference type="PANTHER" id="PTHR40074:SF4">
    <property type="entry name" value="INNER MEMBRANE PROTEIN YCFT"/>
    <property type="match status" value="1"/>
</dbReference>
<evidence type="ECO:0000256" key="4">
    <source>
        <dbReference type="ARBA" id="ARBA00022692"/>
    </source>
</evidence>
<feature type="transmembrane region" description="Helical" evidence="7">
    <location>
        <begin position="135"/>
        <end position="155"/>
    </location>
</feature>
<protein>
    <submittedName>
        <fullName evidence="9">Acyltransferase family protein</fullName>
    </submittedName>
</protein>
<feature type="domain" description="Acyltransferase 3" evidence="8">
    <location>
        <begin position="7"/>
        <end position="299"/>
    </location>
</feature>
<dbReference type="Pfam" id="PF01757">
    <property type="entry name" value="Acyl_transf_3"/>
    <property type="match status" value="1"/>
</dbReference>
<evidence type="ECO:0000313" key="10">
    <source>
        <dbReference type="Proteomes" id="UP000392064"/>
    </source>
</evidence>
<feature type="transmembrane region" description="Helical" evidence="7">
    <location>
        <begin position="110"/>
        <end position="128"/>
    </location>
</feature>
<accession>A0A5Q2MEE1</accession>
<evidence type="ECO:0000259" key="8">
    <source>
        <dbReference type="Pfam" id="PF01757"/>
    </source>
</evidence>
<dbReference type="KEGG" id="aef:GEV26_00735"/>
<evidence type="ECO:0000256" key="6">
    <source>
        <dbReference type="ARBA" id="ARBA00023136"/>
    </source>
</evidence>
<dbReference type="InterPro" id="IPR002656">
    <property type="entry name" value="Acyl_transf_3_dom"/>
</dbReference>
<dbReference type="PANTHER" id="PTHR40074">
    <property type="entry name" value="O-ACETYLTRANSFERASE WECH"/>
    <property type="match status" value="1"/>
</dbReference>
<comment type="subcellular location">
    <subcellularLocation>
        <location evidence="1">Cell membrane</location>
        <topology evidence="1">Multi-pass membrane protein</topology>
    </subcellularLocation>
</comment>
<evidence type="ECO:0000256" key="7">
    <source>
        <dbReference type="SAM" id="Phobius"/>
    </source>
</evidence>
<dbReference type="EMBL" id="CP045737">
    <property type="protein sequence ID" value="QGG40021.1"/>
    <property type="molecule type" value="Genomic_DNA"/>
</dbReference>